<dbReference type="RefSeq" id="WP_051618314.1">
    <property type="nucleotide sequence ID" value="NZ_ARYK01000002.1"/>
</dbReference>
<comment type="caution">
    <text evidence="1">The sequence shown here is derived from an EMBL/GenBank/DDBJ whole genome shotgun (WGS) entry which is preliminary data.</text>
</comment>
<evidence type="ECO:0000313" key="1">
    <source>
        <dbReference type="EMBL" id="KCZ93319.1"/>
    </source>
</evidence>
<organism evidence="1 2">
    <name type="scientific">Hyphomonas johnsonii MHS-2</name>
    <dbReference type="NCBI Taxonomy" id="1280950"/>
    <lineage>
        <taxon>Bacteria</taxon>
        <taxon>Pseudomonadati</taxon>
        <taxon>Pseudomonadota</taxon>
        <taxon>Alphaproteobacteria</taxon>
        <taxon>Hyphomonadales</taxon>
        <taxon>Hyphomonadaceae</taxon>
        <taxon>Hyphomonas</taxon>
    </lineage>
</organism>
<reference evidence="1 2" key="1">
    <citation type="journal article" date="2014" name="Antonie Van Leeuwenhoek">
        <title>Hyphomonas beringensis sp. nov. and Hyphomonas chukchiensis sp. nov., isolated from surface seawater of the Bering Sea and Chukchi Sea.</title>
        <authorList>
            <person name="Li C."/>
            <person name="Lai Q."/>
            <person name="Li G."/>
            <person name="Dong C."/>
            <person name="Wang J."/>
            <person name="Liao Y."/>
            <person name="Shao Z."/>
        </authorList>
    </citation>
    <scope>NUCLEOTIDE SEQUENCE [LARGE SCALE GENOMIC DNA]</scope>
    <source>
        <strain evidence="1 2">MHS-2</strain>
    </source>
</reference>
<dbReference type="InterPro" id="IPR010593">
    <property type="entry name" value="DUF1159"/>
</dbReference>
<dbReference type="PIRSF" id="PIRSF032064">
    <property type="entry name" value="UCP032064"/>
    <property type="match status" value="1"/>
</dbReference>
<gene>
    <name evidence="1" type="ORF">HJO_05670</name>
</gene>
<dbReference type="eggNOG" id="COG5389">
    <property type="taxonomic scope" value="Bacteria"/>
</dbReference>
<proteinExistence type="predicted"/>
<dbReference type="PATRIC" id="fig|1280950.3.peg.1142"/>
<dbReference type="EMBL" id="ARYK01000002">
    <property type="protein sequence ID" value="KCZ93319.1"/>
    <property type="molecule type" value="Genomic_DNA"/>
</dbReference>
<sequence>MVTRSSLDPIEEARARVRLRYMRARKVHPGMPQIGLAAERLGRKAGAKKLPAVQVLQRRWREIAGDKLYQFCRPEKITGGKDGRVLTLKVIPQAAPMVQHQVETIRQRVSVAAGGDIVSIRLVQGALTSSQPAPARRKARSLTAAERKALEAESARIEDAGLRAAIVALGTAVLTAGIPSTDTDLT</sequence>
<name>A0A059FRM0_9PROT</name>
<accession>A0A059FRM0</accession>
<dbReference type="Proteomes" id="UP000025171">
    <property type="component" value="Unassembled WGS sequence"/>
</dbReference>
<dbReference type="InterPro" id="IPR007922">
    <property type="entry name" value="DciA-like"/>
</dbReference>
<keyword evidence="2" id="KW-1185">Reference proteome</keyword>
<evidence type="ECO:0008006" key="3">
    <source>
        <dbReference type="Google" id="ProtNLM"/>
    </source>
</evidence>
<protein>
    <recommendedName>
        <fullName evidence="3">DUF721 domain-containing protein</fullName>
    </recommendedName>
</protein>
<dbReference type="STRING" id="1280950.HJO_05670"/>
<evidence type="ECO:0000313" key="2">
    <source>
        <dbReference type="Proteomes" id="UP000025171"/>
    </source>
</evidence>
<dbReference type="AlphaFoldDB" id="A0A059FRM0"/>
<dbReference type="Pfam" id="PF05258">
    <property type="entry name" value="DciA"/>
    <property type="match status" value="1"/>
</dbReference>